<evidence type="ECO:0000313" key="1">
    <source>
        <dbReference type="EMBL" id="MDT0346373.1"/>
    </source>
</evidence>
<dbReference type="Pfam" id="PF10604">
    <property type="entry name" value="Polyketide_cyc2"/>
    <property type="match status" value="1"/>
</dbReference>
<dbReference type="InterPro" id="IPR019587">
    <property type="entry name" value="Polyketide_cyclase/dehydratase"/>
</dbReference>
<keyword evidence="2" id="KW-1185">Reference proteome</keyword>
<reference evidence="2" key="1">
    <citation type="submission" date="2023-07" db="EMBL/GenBank/DDBJ databases">
        <title>30 novel species of actinomycetes from the DSMZ collection.</title>
        <authorList>
            <person name="Nouioui I."/>
        </authorList>
    </citation>
    <scope>NUCLEOTIDE SEQUENCE [LARGE SCALE GENOMIC DNA]</scope>
    <source>
        <strain evidence="2">DSM 44938</strain>
    </source>
</reference>
<accession>A0ABU2MZX5</accession>
<name>A0ABU2MZX5_9ACTN</name>
<dbReference type="Gene3D" id="3.30.530.20">
    <property type="match status" value="1"/>
</dbReference>
<dbReference type="RefSeq" id="WP_311707500.1">
    <property type="nucleotide sequence ID" value="NZ_JAVREL010000020.1"/>
</dbReference>
<comment type="caution">
    <text evidence="1">The sequence shown here is derived from an EMBL/GenBank/DDBJ whole genome shotgun (WGS) entry which is preliminary data.</text>
</comment>
<dbReference type="Proteomes" id="UP001183246">
    <property type="component" value="Unassembled WGS sequence"/>
</dbReference>
<dbReference type="InterPro" id="IPR023393">
    <property type="entry name" value="START-like_dom_sf"/>
</dbReference>
<dbReference type="EMBL" id="JAVREL010000020">
    <property type="protein sequence ID" value="MDT0346373.1"/>
    <property type="molecule type" value="Genomic_DNA"/>
</dbReference>
<sequence>MAIRPILIKRPPDAVWAVLRDGRRYAEWVVGTAESVPLDADWPEVGSAIRYTVKVGPRRLSGRTVVRDHEPGRRLELEARSRLVGTARIGIEVRPWGEYSLVTIDEHPLTGPGGRLHNVASDFLLQLRHRLMLRRLAHVVESSRAAAPSGD</sequence>
<organism evidence="1 2">
    <name type="scientific">Streptomyces litchfieldiae</name>
    <dbReference type="NCBI Taxonomy" id="3075543"/>
    <lineage>
        <taxon>Bacteria</taxon>
        <taxon>Bacillati</taxon>
        <taxon>Actinomycetota</taxon>
        <taxon>Actinomycetes</taxon>
        <taxon>Kitasatosporales</taxon>
        <taxon>Streptomycetaceae</taxon>
        <taxon>Streptomyces</taxon>
    </lineage>
</organism>
<gene>
    <name evidence="1" type="ORF">RM590_27865</name>
</gene>
<dbReference type="SUPFAM" id="SSF55961">
    <property type="entry name" value="Bet v1-like"/>
    <property type="match status" value="1"/>
</dbReference>
<dbReference type="CDD" id="cd07812">
    <property type="entry name" value="SRPBCC"/>
    <property type="match status" value="1"/>
</dbReference>
<proteinExistence type="predicted"/>
<evidence type="ECO:0000313" key="2">
    <source>
        <dbReference type="Proteomes" id="UP001183246"/>
    </source>
</evidence>
<protein>
    <submittedName>
        <fullName evidence="1">SRPBCC family protein</fullName>
    </submittedName>
</protein>